<sequence length="200" mass="22762">MLLALVLVLMLAVSRSTGDVATDGRSVSDKVYIKEFFDTYEPMWTLNTTRGIASMCVVDVKYNITNEHVIFTKFSTLNVSSIFKWTAQLKGTFSHGQNYRKPQKSTDTYNAMNITYLDDGESFWNEVLVFETRDRNCGVFMVDTGRKRRVAYELRLKNSSIGEGPEKTCTDQFVHYANTSRTPVRNLYVGACQGILLTKE</sequence>
<protein>
    <submittedName>
        <fullName evidence="2">Lipocalin</fullName>
    </submittedName>
</protein>
<keyword evidence="1" id="KW-0732">Signal</keyword>
<evidence type="ECO:0000256" key="1">
    <source>
        <dbReference type="SAM" id="SignalP"/>
    </source>
</evidence>
<dbReference type="InterPro" id="IPR012674">
    <property type="entry name" value="Calycin"/>
</dbReference>
<dbReference type="Gene3D" id="2.40.128.20">
    <property type="match status" value="1"/>
</dbReference>
<name>A0A131YEZ4_RHIAP</name>
<accession>A0A131YEZ4</accession>
<organism evidence="2">
    <name type="scientific">Rhipicephalus appendiculatus</name>
    <name type="common">Brown ear tick</name>
    <dbReference type="NCBI Taxonomy" id="34631"/>
    <lineage>
        <taxon>Eukaryota</taxon>
        <taxon>Metazoa</taxon>
        <taxon>Ecdysozoa</taxon>
        <taxon>Arthropoda</taxon>
        <taxon>Chelicerata</taxon>
        <taxon>Arachnida</taxon>
        <taxon>Acari</taxon>
        <taxon>Parasitiformes</taxon>
        <taxon>Ixodida</taxon>
        <taxon>Ixodoidea</taxon>
        <taxon>Ixodidae</taxon>
        <taxon>Rhipicephalinae</taxon>
        <taxon>Rhipicephalus</taxon>
        <taxon>Rhipicephalus</taxon>
    </lineage>
</organism>
<dbReference type="AlphaFoldDB" id="A0A131YEZ4"/>
<reference evidence="2" key="1">
    <citation type="journal article" date="2016" name="Ticks Tick Borne Dis.">
        <title>De novo assembly and annotation of the salivary gland transcriptome of Rhipicephalus appendiculatus male and female ticks during blood feeding.</title>
        <authorList>
            <person name="de Castro M.H."/>
            <person name="de Klerk D."/>
            <person name="Pienaar R."/>
            <person name="Latif A.A."/>
            <person name="Rees D.J."/>
            <person name="Mans B.J."/>
        </authorList>
    </citation>
    <scope>NUCLEOTIDE SEQUENCE</scope>
    <source>
        <tissue evidence="2">Salivary glands</tissue>
    </source>
</reference>
<dbReference type="EMBL" id="GEDV01010614">
    <property type="protein sequence ID" value="JAP77943.1"/>
    <property type="molecule type" value="Transcribed_RNA"/>
</dbReference>
<feature type="chain" id="PRO_5007284968" evidence="1">
    <location>
        <begin position="19"/>
        <end position="200"/>
    </location>
</feature>
<feature type="signal peptide" evidence="1">
    <location>
        <begin position="1"/>
        <end position="18"/>
    </location>
</feature>
<evidence type="ECO:0000313" key="2">
    <source>
        <dbReference type="EMBL" id="JAP77943.1"/>
    </source>
</evidence>
<proteinExistence type="predicted"/>